<dbReference type="AlphaFoldDB" id="A0A923MMZ7"/>
<evidence type="ECO:0000313" key="2">
    <source>
        <dbReference type="EMBL" id="MBC5781636.1"/>
    </source>
</evidence>
<comment type="caution">
    <text evidence="2">The sequence shown here is derived from an EMBL/GenBank/DDBJ whole genome shotgun (WGS) entry which is preliminary data.</text>
</comment>
<dbReference type="RefSeq" id="WP_187074388.1">
    <property type="nucleotide sequence ID" value="NZ_JACORT010000001.1"/>
</dbReference>
<sequence length="102" mass="10902">MSSITANDVDAGTQPARSRMFWVLLGALAAGQLFAFWLLCSHQVRKAEARHNETVVQQMALADCLQYIPGSTIASCTARGDVQASADKANVSAAVPVSFSFR</sequence>
<name>A0A923MMZ7_9BURK</name>
<organism evidence="2 3">
    <name type="scientific">Ramlibacter cellulosilyticus</name>
    <dbReference type="NCBI Taxonomy" id="2764187"/>
    <lineage>
        <taxon>Bacteria</taxon>
        <taxon>Pseudomonadati</taxon>
        <taxon>Pseudomonadota</taxon>
        <taxon>Betaproteobacteria</taxon>
        <taxon>Burkholderiales</taxon>
        <taxon>Comamonadaceae</taxon>
        <taxon>Ramlibacter</taxon>
    </lineage>
</organism>
<gene>
    <name evidence="2" type="ORF">H8N03_01690</name>
</gene>
<keyword evidence="3" id="KW-1185">Reference proteome</keyword>
<protein>
    <submittedName>
        <fullName evidence="2">Uncharacterized protein</fullName>
    </submittedName>
</protein>
<evidence type="ECO:0000313" key="3">
    <source>
        <dbReference type="Proteomes" id="UP000608513"/>
    </source>
</evidence>
<reference evidence="2" key="1">
    <citation type="submission" date="2020-08" db="EMBL/GenBank/DDBJ databases">
        <title>Ramlibacter sp. USB13 16S ribosomal RNA gene genome sequencing and assembly.</title>
        <authorList>
            <person name="Kang M."/>
        </authorList>
    </citation>
    <scope>NUCLEOTIDE SEQUENCE</scope>
    <source>
        <strain evidence="2">USB13</strain>
    </source>
</reference>
<keyword evidence="1" id="KW-0812">Transmembrane</keyword>
<accession>A0A923MMZ7</accession>
<keyword evidence="1" id="KW-1133">Transmembrane helix</keyword>
<dbReference type="Proteomes" id="UP000608513">
    <property type="component" value="Unassembled WGS sequence"/>
</dbReference>
<feature type="transmembrane region" description="Helical" evidence="1">
    <location>
        <begin position="20"/>
        <end position="40"/>
    </location>
</feature>
<dbReference type="EMBL" id="JACORT010000001">
    <property type="protein sequence ID" value="MBC5781636.1"/>
    <property type="molecule type" value="Genomic_DNA"/>
</dbReference>
<evidence type="ECO:0000256" key="1">
    <source>
        <dbReference type="SAM" id="Phobius"/>
    </source>
</evidence>
<proteinExistence type="predicted"/>
<keyword evidence="1" id="KW-0472">Membrane</keyword>